<dbReference type="SUPFAM" id="SSF55594">
    <property type="entry name" value="HPr-like"/>
    <property type="match status" value="1"/>
</dbReference>
<dbReference type="PRINTS" id="PR00107">
    <property type="entry name" value="PHOSPHOCPHPR"/>
</dbReference>
<organism evidence="7 8">
    <name type="scientific">Thermosediminibacter litoriperuensis</name>
    <dbReference type="NCBI Taxonomy" id="291989"/>
    <lineage>
        <taxon>Bacteria</taxon>
        <taxon>Bacillati</taxon>
        <taxon>Bacillota</taxon>
        <taxon>Clostridia</taxon>
        <taxon>Thermosediminibacterales</taxon>
        <taxon>Thermosediminibacteraceae</taxon>
        <taxon>Thermosediminibacter</taxon>
    </lineage>
</organism>
<evidence type="ECO:0000256" key="5">
    <source>
        <dbReference type="ARBA" id="ARBA00022683"/>
    </source>
</evidence>
<reference evidence="7 8" key="1">
    <citation type="submission" date="2019-07" db="EMBL/GenBank/DDBJ databases">
        <title>Genomic Encyclopedia of Type Strains, Phase I: the one thousand microbial genomes (KMG-I) project.</title>
        <authorList>
            <person name="Kyrpides N."/>
        </authorList>
    </citation>
    <scope>NUCLEOTIDE SEQUENCE [LARGE SCALE GENOMIC DNA]</scope>
    <source>
        <strain evidence="7 8">DSM 16647</strain>
    </source>
</reference>
<dbReference type="RefSeq" id="WP_148866774.1">
    <property type="nucleotide sequence ID" value="NZ_VNHO01000008.1"/>
</dbReference>
<evidence type="ECO:0000313" key="7">
    <source>
        <dbReference type="EMBL" id="TYP56709.1"/>
    </source>
</evidence>
<feature type="domain" description="HPr" evidence="6">
    <location>
        <begin position="1"/>
        <end position="88"/>
    </location>
</feature>
<evidence type="ECO:0000313" key="8">
    <source>
        <dbReference type="Proteomes" id="UP000322294"/>
    </source>
</evidence>
<evidence type="ECO:0000259" key="6">
    <source>
        <dbReference type="PROSITE" id="PS51350"/>
    </source>
</evidence>
<dbReference type="PANTHER" id="PTHR33705">
    <property type="entry name" value="PHOSPHOCARRIER PROTEIN HPR"/>
    <property type="match status" value="1"/>
</dbReference>
<dbReference type="Gene3D" id="3.30.1340.10">
    <property type="entry name" value="HPr-like"/>
    <property type="match status" value="1"/>
</dbReference>
<dbReference type="OrthoDB" id="9809047at2"/>
<keyword evidence="5" id="KW-0598">Phosphotransferase system</keyword>
<comment type="caution">
    <text evidence="7">The sequence shown here is derived from an EMBL/GenBank/DDBJ whole genome shotgun (WGS) entry which is preliminary data.</text>
</comment>
<dbReference type="CDD" id="cd00367">
    <property type="entry name" value="PTS-HPr_like"/>
    <property type="match status" value="1"/>
</dbReference>
<dbReference type="AlphaFoldDB" id="A0A5S5AXS9"/>
<evidence type="ECO:0000256" key="4">
    <source>
        <dbReference type="ARBA" id="ARBA00022490"/>
    </source>
</evidence>
<proteinExistence type="predicted"/>
<accession>A0A5S5AXS9</accession>
<dbReference type="PROSITE" id="PS51350">
    <property type="entry name" value="PTS_HPR_DOM"/>
    <property type="match status" value="1"/>
</dbReference>
<dbReference type="InterPro" id="IPR001020">
    <property type="entry name" value="PTS_HPr_His_P_site"/>
</dbReference>
<dbReference type="EMBL" id="VNHO01000008">
    <property type="protein sequence ID" value="TYP56709.1"/>
    <property type="molecule type" value="Genomic_DNA"/>
</dbReference>
<sequence>MYEKTVLVKNKTGLHARPAAMFVQTANKFKSEIFLEKEGKRVNAKSIMGVMSLAVSQGTTVTISAQGDDEKEAVEALVELIESKFGEE</sequence>
<dbReference type="NCBIfam" id="NF010354">
    <property type="entry name" value="PRK13782.1"/>
    <property type="match status" value="1"/>
</dbReference>
<dbReference type="PANTHER" id="PTHR33705:SF2">
    <property type="entry name" value="PHOSPHOCARRIER PROTEIN NPR"/>
    <property type="match status" value="1"/>
</dbReference>
<comment type="function">
    <text evidence="1">General (non sugar-specific) component of the phosphoenolpyruvate-dependent sugar phosphotransferase system (sugar PTS). This major carbohydrate active-transport system catalyzes the phosphorylation of incoming sugar substrates concomitantly with their translocation across the cell membrane. The phosphoryl group from phosphoenolpyruvate (PEP) is transferred to the phosphoryl carrier protein HPr by enzyme I. Phospho-HPr then transfers it to the PTS EIIA domain.</text>
</comment>
<gene>
    <name evidence="7" type="ORF">LZ11_00988</name>
</gene>
<dbReference type="NCBIfam" id="TIGR01003">
    <property type="entry name" value="PTS_HPr_family"/>
    <property type="match status" value="1"/>
</dbReference>
<dbReference type="PROSITE" id="PS00369">
    <property type="entry name" value="PTS_HPR_HIS"/>
    <property type="match status" value="1"/>
</dbReference>
<name>A0A5S5AXS9_9FIRM</name>
<keyword evidence="8" id="KW-1185">Reference proteome</keyword>
<dbReference type="GO" id="GO:0009401">
    <property type="term" value="P:phosphoenolpyruvate-dependent sugar phosphotransferase system"/>
    <property type="evidence" value="ECO:0007669"/>
    <property type="project" value="UniProtKB-KW"/>
</dbReference>
<comment type="subcellular location">
    <subcellularLocation>
        <location evidence="2">Cytoplasm</location>
    </subcellularLocation>
</comment>
<evidence type="ECO:0000256" key="1">
    <source>
        <dbReference type="ARBA" id="ARBA00003681"/>
    </source>
</evidence>
<dbReference type="PROSITE" id="PS00589">
    <property type="entry name" value="PTS_HPR_SER"/>
    <property type="match status" value="1"/>
</dbReference>
<dbReference type="InterPro" id="IPR000032">
    <property type="entry name" value="HPr-like"/>
</dbReference>
<dbReference type="Pfam" id="PF00381">
    <property type="entry name" value="PTS-HPr"/>
    <property type="match status" value="1"/>
</dbReference>
<dbReference type="InterPro" id="IPR035895">
    <property type="entry name" value="HPr-like_sf"/>
</dbReference>
<dbReference type="Proteomes" id="UP000322294">
    <property type="component" value="Unassembled WGS sequence"/>
</dbReference>
<evidence type="ECO:0000256" key="3">
    <source>
        <dbReference type="ARBA" id="ARBA00020422"/>
    </source>
</evidence>
<keyword evidence="4" id="KW-0963">Cytoplasm</keyword>
<dbReference type="InterPro" id="IPR002114">
    <property type="entry name" value="PTS_HPr_Ser_P_site"/>
</dbReference>
<dbReference type="GO" id="GO:0005737">
    <property type="term" value="C:cytoplasm"/>
    <property type="evidence" value="ECO:0007669"/>
    <property type="project" value="UniProtKB-SubCell"/>
</dbReference>
<dbReference type="InterPro" id="IPR050399">
    <property type="entry name" value="HPr"/>
</dbReference>
<evidence type="ECO:0000256" key="2">
    <source>
        <dbReference type="ARBA" id="ARBA00004496"/>
    </source>
</evidence>
<protein>
    <recommendedName>
        <fullName evidence="3">Phosphocarrier protein HPr</fullName>
    </recommendedName>
</protein>